<accession>A0AAE3E4D8</accession>
<feature type="domain" description="Helicase ATP-binding" evidence="10">
    <location>
        <begin position="254"/>
        <end position="428"/>
    </location>
</feature>
<dbReference type="InterPro" id="IPR038257">
    <property type="entry name" value="CRISPR-assoc_Cas3_HD_sf"/>
</dbReference>
<evidence type="ECO:0000256" key="3">
    <source>
        <dbReference type="ARBA" id="ARBA00022722"/>
    </source>
</evidence>
<dbReference type="SMART" id="SM00487">
    <property type="entry name" value="DEXDc"/>
    <property type="match status" value="1"/>
</dbReference>
<dbReference type="EMBL" id="JAJEQN010000016">
    <property type="protein sequence ID" value="MCC2221565.1"/>
    <property type="molecule type" value="Genomic_DNA"/>
</dbReference>
<name>A0AAE3E4D8_9FIRM</name>
<evidence type="ECO:0000259" key="10">
    <source>
        <dbReference type="PROSITE" id="PS51192"/>
    </source>
</evidence>
<organism evidence="12 13">
    <name type="scientific">Anthropogastromicrobium aceti</name>
    <dbReference type="NCBI Taxonomy" id="2981768"/>
    <lineage>
        <taxon>Bacteria</taxon>
        <taxon>Bacillati</taxon>
        <taxon>Bacillota</taxon>
        <taxon>Clostridia</taxon>
        <taxon>Lachnospirales</taxon>
        <taxon>Lachnospiraceae</taxon>
        <taxon>Anthropogastromicrobium</taxon>
    </lineage>
</organism>
<keyword evidence="7" id="KW-0347">Helicase</keyword>
<evidence type="ECO:0000256" key="8">
    <source>
        <dbReference type="ARBA" id="ARBA00022840"/>
    </source>
</evidence>
<dbReference type="GO" id="GO:0005829">
    <property type="term" value="C:cytosol"/>
    <property type="evidence" value="ECO:0007669"/>
    <property type="project" value="TreeGrafter"/>
</dbReference>
<comment type="similarity">
    <text evidence="1">In the N-terminal section; belongs to the CRISPR-associated nuclease Cas3-HD family.</text>
</comment>
<evidence type="ECO:0000256" key="4">
    <source>
        <dbReference type="ARBA" id="ARBA00022723"/>
    </source>
</evidence>
<dbReference type="RefSeq" id="WP_308731682.1">
    <property type="nucleotide sequence ID" value="NZ_JAJEQN010000016.1"/>
</dbReference>
<dbReference type="Pfam" id="PF00270">
    <property type="entry name" value="DEAD"/>
    <property type="match status" value="1"/>
</dbReference>
<dbReference type="GO" id="GO:0051607">
    <property type="term" value="P:defense response to virus"/>
    <property type="evidence" value="ECO:0007669"/>
    <property type="project" value="UniProtKB-KW"/>
</dbReference>
<dbReference type="NCBIfam" id="TIGR01596">
    <property type="entry name" value="cas3_HD"/>
    <property type="match status" value="1"/>
</dbReference>
<evidence type="ECO:0000256" key="9">
    <source>
        <dbReference type="ARBA" id="ARBA00023118"/>
    </source>
</evidence>
<sequence>MKIYYAKSDTKTGEKRVTNKEHLSKVADLAYEFGLEIKRPEEAKVAGLFHDTGKYGERFQGVLSGVNKGVDHAFSSAALLYLKKDLMQKVHSSSVRKKYEPIIESIQGHHDRLISMEELEEEFCEVIKDPQMDACPSKQIPSLRGPEEFREAINAFKNDFPTYHFPKLPERKFENQVENMLDTRMLFSCLVDADYSVSASDKEPDYLEKNSGSQLNAEEALKVLYKHCEELRKSSKADSKINKIRNQVFDICGDAGEKQPGLFTLTAPTGVGKTLAMLHFALRHCQKNKMRRIIIVLPFLSLAEQSEKEYCKIVPNILVDHSQKNLPKEIRELASRWDAPMIITTSVKFFESLFADKPGDCRKLNSIANSVVIFDEAQSLPAELASATAKAVKALCQKYNCSMVFSTATQPSFDALPDIEWNPVEVIPENKKLYDQMRRVHVEWRLYKNGERLNNRRTSLEQIADEMASETSVCTIVNLRRHARKLFNELKNRCDSDEEVFLLTTDLCPAHRSAVIDKIKDRLNPDSPKPCRVVATQCIEAGVDLDFNVMYRALAPLEAIIQAAGRCNRNGSLPDGGKLIVFEVMEDGGYPGAFYEKAANEVRYLWKENEKLGVDLDNPETIQSYYNRLFQKEKGKASLNDALNKKNYSDVAKEYQLITNQGIQLIVPWSEKKELFNNIRLRLEEKGLTTEIMREVAPITVSCFEKEWVEQHAEPLYFWKRVNGTRVKLESGYYILNVGHEKYYDEKMGLKMGDVEATDYMI</sequence>
<dbReference type="GO" id="GO:0016787">
    <property type="term" value="F:hydrolase activity"/>
    <property type="evidence" value="ECO:0007669"/>
    <property type="project" value="UniProtKB-KW"/>
</dbReference>
<dbReference type="GO" id="GO:0004518">
    <property type="term" value="F:nuclease activity"/>
    <property type="evidence" value="ECO:0007669"/>
    <property type="project" value="UniProtKB-KW"/>
</dbReference>
<dbReference type="SUPFAM" id="SSF52540">
    <property type="entry name" value="P-loop containing nucleoside triphosphate hydrolases"/>
    <property type="match status" value="1"/>
</dbReference>
<keyword evidence="5" id="KW-0547">Nucleotide-binding</keyword>
<dbReference type="GO" id="GO:0005524">
    <property type="term" value="F:ATP binding"/>
    <property type="evidence" value="ECO:0007669"/>
    <property type="project" value="UniProtKB-KW"/>
</dbReference>
<dbReference type="GO" id="GO:0003676">
    <property type="term" value="F:nucleic acid binding"/>
    <property type="evidence" value="ECO:0007669"/>
    <property type="project" value="InterPro"/>
</dbReference>
<comment type="similarity">
    <text evidence="2">In the central section; belongs to the CRISPR-associated helicase Cas3 family.</text>
</comment>
<keyword evidence="6" id="KW-0378">Hydrolase</keyword>
<dbReference type="InterPro" id="IPR050079">
    <property type="entry name" value="DEAD_box_RNA_helicase"/>
</dbReference>
<evidence type="ECO:0000256" key="7">
    <source>
        <dbReference type="ARBA" id="ARBA00022806"/>
    </source>
</evidence>
<evidence type="ECO:0000259" key="11">
    <source>
        <dbReference type="PROSITE" id="PS51643"/>
    </source>
</evidence>
<dbReference type="InterPro" id="IPR006474">
    <property type="entry name" value="Helicase_Cas3_CRISPR-ass_core"/>
</dbReference>
<dbReference type="NCBIfam" id="TIGR01587">
    <property type="entry name" value="cas3_core"/>
    <property type="match status" value="1"/>
</dbReference>
<dbReference type="GO" id="GO:0046872">
    <property type="term" value="F:metal ion binding"/>
    <property type="evidence" value="ECO:0007669"/>
    <property type="project" value="UniProtKB-KW"/>
</dbReference>
<evidence type="ECO:0000256" key="1">
    <source>
        <dbReference type="ARBA" id="ARBA00006847"/>
    </source>
</evidence>
<dbReference type="GO" id="GO:0003724">
    <property type="term" value="F:RNA helicase activity"/>
    <property type="evidence" value="ECO:0007669"/>
    <property type="project" value="TreeGrafter"/>
</dbReference>
<dbReference type="Pfam" id="PF01966">
    <property type="entry name" value="HD"/>
    <property type="match status" value="1"/>
</dbReference>
<dbReference type="Gene3D" id="1.10.3210.30">
    <property type="match status" value="1"/>
</dbReference>
<dbReference type="CDD" id="cd17930">
    <property type="entry name" value="DEXHc_cas3"/>
    <property type="match status" value="1"/>
</dbReference>
<keyword evidence="9" id="KW-0051">Antiviral defense</keyword>
<keyword evidence="4" id="KW-0479">Metal-binding</keyword>
<dbReference type="InterPro" id="IPR011545">
    <property type="entry name" value="DEAD/DEAH_box_helicase_dom"/>
</dbReference>
<evidence type="ECO:0000256" key="6">
    <source>
        <dbReference type="ARBA" id="ARBA00022801"/>
    </source>
</evidence>
<evidence type="ECO:0000313" key="12">
    <source>
        <dbReference type="EMBL" id="MCC2221565.1"/>
    </source>
</evidence>
<keyword evidence="3" id="KW-0540">Nuclease</keyword>
<dbReference type="Pfam" id="PF22590">
    <property type="entry name" value="Cas3-like_C_2"/>
    <property type="match status" value="1"/>
</dbReference>
<dbReference type="CDD" id="cd09641">
    <property type="entry name" value="Cas3''_I"/>
    <property type="match status" value="1"/>
</dbReference>
<comment type="caution">
    <text evidence="12">The sequence shown here is derived from an EMBL/GenBank/DDBJ whole genome shotgun (WGS) entry which is preliminary data.</text>
</comment>
<dbReference type="SUPFAM" id="SSF109604">
    <property type="entry name" value="HD-domain/PDEase-like"/>
    <property type="match status" value="1"/>
</dbReference>
<dbReference type="InterPro" id="IPR054712">
    <property type="entry name" value="Cas3-like_dom"/>
</dbReference>
<dbReference type="InterPro" id="IPR006674">
    <property type="entry name" value="HD_domain"/>
</dbReference>
<dbReference type="InterPro" id="IPR027417">
    <property type="entry name" value="P-loop_NTPase"/>
</dbReference>
<dbReference type="InterPro" id="IPR014001">
    <property type="entry name" value="Helicase_ATP-bd"/>
</dbReference>
<dbReference type="InterPro" id="IPR006483">
    <property type="entry name" value="CRISPR-assoc_Cas3_HD"/>
</dbReference>
<evidence type="ECO:0000256" key="2">
    <source>
        <dbReference type="ARBA" id="ARBA00009046"/>
    </source>
</evidence>
<dbReference type="Gene3D" id="3.40.50.300">
    <property type="entry name" value="P-loop containing nucleotide triphosphate hydrolases"/>
    <property type="match status" value="2"/>
</dbReference>
<evidence type="ECO:0000313" key="13">
    <source>
        <dbReference type="Proteomes" id="UP001198200"/>
    </source>
</evidence>
<dbReference type="PROSITE" id="PS51192">
    <property type="entry name" value="HELICASE_ATP_BIND_1"/>
    <property type="match status" value="1"/>
</dbReference>
<dbReference type="SMART" id="SM00471">
    <property type="entry name" value="HDc"/>
    <property type="match status" value="1"/>
</dbReference>
<dbReference type="InterPro" id="IPR003607">
    <property type="entry name" value="HD/PDEase_dom"/>
</dbReference>
<keyword evidence="8" id="KW-0067">ATP-binding</keyword>
<dbReference type="Proteomes" id="UP001198200">
    <property type="component" value="Unassembled WGS sequence"/>
</dbReference>
<gene>
    <name evidence="12" type="primary">cas3</name>
    <name evidence="12" type="ORF">LKD48_07940</name>
</gene>
<evidence type="ECO:0000256" key="5">
    <source>
        <dbReference type="ARBA" id="ARBA00022741"/>
    </source>
</evidence>
<dbReference type="PROSITE" id="PS51643">
    <property type="entry name" value="HD_CAS3"/>
    <property type="match status" value="1"/>
</dbReference>
<reference evidence="12 13" key="1">
    <citation type="submission" date="2021-10" db="EMBL/GenBank/DDBJ databases">
        <title>Anaerobic single-cell dispensing facilitates the cultivation of human gut bacteria.</title>
        <authorList>
            <person name="Afrizal A."/>
        </authorList>
    </citation>
    <scope>NUCLEOTIDE SEQUENCE [LARGE SCALE GENOMIC DNA]</scope>
    <source>
        <strain evidence="12 13">CLA-AA-H224</strain>
    </source>
</reference>
<dbReference type="AlphaFoldDB" id="A0AAE3E4D8"/>
<proteinExistence type="inferred from homology"/>
<dbReference type="PANTHER" id="PTHR47959:SF16">
    <property type="entry name" value="CRISPR-ASSOCIATED NUCLEASE_HELICASE CAS3-RELATED"/>
    <property type="match status" value="1"/>
</dbReference>
<protein>
    <submittedName>
        <fullName evidence="12">CRISPR-associated helicase Cas3</fullName>
    </submittedName>
</protein>
<feature type="domain" description="HD Cas3-type" evidence="11">
    <location>
        <begin position="12"/>
        <end position="196"/>
    </location>
</feature>
<keyword evidence="13" id="KW-1185">Reference proteome</keyword>
<dbReference type="PANTHER" id="PTHR47959">
    <property type="entry name" value="ATP-DEPENDENT RNA HELICASE RHLE-RELATED"/>
    <property type="match status" value="1"/>
</dbReference>